<feature type="compositionally biased region" description="Polar residues" evidence="11">
    <location>
        <begin position="417"/>
        <end position="426"/>
    </location>
</feature>
<dbReference type="Pfam" id="PF00046">
    <property type="entry name" value="Homeodomain"/>
    <property type="match status" value="1"/>
</dbReference>
<feature type="region of interest" description="Disordered" evidence="11">
    <location>
        <begin position="76"/>
        <end position="129"/>
    </location>
</feature>
<feature type="region of interest" description="Disordered" evidence="11">
    <location>
        <begin position="1"/>
        <end position="27"/>
    </location>
</feature>
<dbReference type="InterPro" id="IPR001356">
    <property type="entry name" value="HD"/>
</dbReference>
<evidence type="ECO:0000256" key="11">
    <source>
        <dbReference type="SAM" id="MobiDB-lite"/>
    </source>
</evidence>
<dbReference type="InterPro" id="IPR009057">
    <property type="entry name" value="Homeodomain-like_sf"/>
</dbReference>
<keyword evidence="2" id="KW-0716">Sensory transduction</keyword>
<feature type="compositionally biased region" description="Polar residues" evidence="11">
    <location>
        <begin position="683"/>
        <end position="714"/>
    </location>
</feature>
<dbReference type="FunFam" id="1.10.10.60:FF:000679">
    <property type="entry name" value="Homeobox protein aristaless"/>
    <property type="match status" value="1"/>
</dbReference>
<feature type="non-terminal residue" evidence="13">
    <location>
        <position position="724"/>
    </location>
</feature>
<feature type="region of interest" description="Disordered" evidence="11">
    <location>
        <begin position="654"/>
        <end position="724"/>
    </location>
</feature>
<feature type="DNA-binding region" description="Homeobox" evidence="9">
    <location>
        <begin position="217"/>
        <end position="276"/>
    </location>
</feature>
<evidence type="ECO:0000313" key="14">
    <source>
        <dbReference type="Proteomes" id="UP000736164"/>
    </source>
</evidence>
<evidence type="ECO:0000256" key="7">
    <source>
        <dbReference type="ARBA" id="ARBA00039503"/>
    </source>
</evidence>
<evidence type="ECO:0000259" key="12">
    <source>
        <dbReference type="PROSITE" id="PS50071"/>
    </source>
</evidence>
<dbReference type="SUPFAM" id="SSF46689">
    <property type="entry name" value="Homeodomain-like"/>
    <property type="match status" value="1"/>
</dbReference>
<accession>A0A8J7NXJ9</accession>
<dbReference type="InterPro" id="IPR051775">
    <property type="entry name" value="Homeobox_domain"/>
</dbReference>
<evidence type="ECO:0000256" key="3">
    <source>
        <dbReference type="ARBA" id="ARBA00023125"/>
    </source>
</evidence>
<keyword evidence="6" id="KW-0844">Vision</keyword>
<dbReference type="PANTHER" id="PTHR24323:SF3">
    <property type="entry name" value="VISUAL SYSTEM HOMEOBOX 1"/>
    <property type="match status" value="1"/>
</dbReference>
<dbReference type="PANTHER" id="PTHR24323">
    <property type="entry name" value="CEH-10 HOMEODOMAIN-CONTAINING HOMOLOG"/>
    <property type="match status" value="1"/>
</dbReference>
<dbReference type="GO" id="GO:0005634">
    <property type="term" value="C:nucleus"/>
    <property type="evidence" value="ECO:0007669"/>
    <property type="project" value="UniProtKB-SubCell"/>
</dbReference>
<evidence type="ECO:0000256" key="5">
    <source>
        <dbReference type="ARBA" id="ARBA00023242"/>
    </source>
</evidence>
<evidence type="ECO:0000256" key="8">
    <source>
        <dbReference type="ARBA" id="ARBA00041737"/>
    </source>
</evidence>
<protein>
    <recommendedName>
        <fullName evidence="7">Visual system homeobox 1</fullName>
    </recommendedName>
    <alternativeName>
        <fullName evidence="8">Transcription factor VSX1</fullName>
    </alternativeName>
</protein>
<evidence type="ECO:0000256" key="4">
    <source>
        <dbReference type="ARBA" id="ARBA00023155"/>
    </source>
</evidence>
<keyword evidence="4 9" id="KW-0371">Homeobox</keyword>
<dbReference type="EMBL" id="JAAWVO010054850">
    <property type="protein sequence ID" value="MBN3321410.1"/>
    <property type="molecule type" value="Genomic_DNA"/>
</dbReference>
<gene>
    <name evidence="13" type="primary">Nobox</name>
    <name evidence="13" type="ORF">GTO95_0014884</name>
</gene>
<name>A0A8J7NXJ9_ATRSP</name>
<dbReference type="PROSITE" id="PS50071">
    <property type="entry name" value="HOMEOBOX_2"/>
    <property type="match status" value="1"/>
</dbReference>
<comment type="caution">
    <text evidence="13">The sequence shown here is derived from an EMBL/GenBank/DDBJ whole genome shotgun (WGS) entry which is preliminary data.</text>
</comment>
<keyword evidence="5 9" id="KW-0539">Nucleus</keyword>
<evidence type="ECO:0000313" key="13">
    <source>
        <dbReference type="EMBL" id="MBN3321410.1"/>
    </source>
</evidence>
<evidence type="ECO:0000256" key="10">
    <source>
        <dbReference type="RuleBase" id="RU000682"/>
    </source>
</evidence>
<dbReference type="Proteomes" id="UP000736164">
    <property type="component" value="Unassembled WGS sequence"/>
</dbReference>
<dbReference type="Gene3D" id="1.10.10.60">
    <property type="entry name" value="Homeodomain-like"/>
    <property type="match status" value="1"/>
</dbReference>
<comment type="subcellular location">
    <subcellularLocation>
        <location evidence="1 9 10">Nucleus</location>
    </subcellularLocation>
</comment>
<dbReference type="GO" id="GO:0006355">
    <property type="term" value="P:regulation of DNA-templated transcription"/>
    <property type="evidence" value="ECO:0007669"/>
    <property type="project" value="TreeGrafter"/>
</dbReference>
<dbReference type="GO" id="GO:0007601">
    <property type="term" value="P:visual perception"/>
    <property type="evidence" value="ECO:0007669"/>
    <property type="project" value="UniProtKB-KW"/>
</dbReference>
<keyword evidence="3 9" id="KW-0238">DNA-binding</keyword>
<organism evidence="13 14">
    <name type="scientific">Atractosteus spatula</name>
    <name type="common">Alligator gar</name>
    <name type="synonym">Lepisosteus spatula</name>
    <dbReference type="NCBI Taxonomy" id="7917"/>
    <lineage>
        <taxon>Eukaryota</taxon>
        <taxon>Metazoa</taxon>
        <taxon>Chordata</taxon>
        <taxon>Craniata</taxon>
        <taxon>Vertebrata</taxon>
        <taxon>Euteleostomi</taxon>
        <taxon>Actinopterygii</taxon>
        <taxon>Neopterygii</taxon>
        <taxon>Holostei</taxon>
        <taxon>Semionotiformes</taxon>
        <taxon>Lepisosteidae</taxon>
        <taxon>Atractosteus</taxon>
    </lineage>
</organism>
<dbReference type="SMART" id="SM00389">
    <property type="entry name" value="HOX"/>
    <property type="match status" value="1"/>
</dbReference>
<evidence type="ECO:0000256" key="6">
    <source>
        <dbReference type="ARBA" id="ARBA00023305"/>
    </source>
</evidence>
<keyword evidence="14" id="KW-1185">Reference proteome</keyword>
<feature type="non-terminal residue" evidence="13">
    <location>
        <position position="1"/>
    </location>
</feature>
<feature type="compositionally biased region" description="Polar residues" evidence="11">
    <location>
        <begin position="86"/>
        <end position="99"/>
    </location>
</feature>
<feature type="domain" description="Homeobox" evidence="12">
    <location>
        <begin position="215"/>
        <end position="275"/>
    </location>
</feature>
<dbReference type="CDD" id="cd00086">
    <property type="entry name" value="homeodomain"/>
    <property type="match status" value="1"/>
</dbReference>
<proteinExistence type="predicted"/>
<feature type="compositionally biased region" description="Low complexity" evidence="11">
    <location>
        <begin position="432"/>
        <end position="445"/>
    </location>
</feature>
<reference evidence="13" key="1">
    <citation type="journal article" date="2021" name="Cell">
        <title>Tracing the genetic footprints of vertebrate landing in non-teleost ray-finned fishes.</title>
        <authorList>
            <person name="Bi X."/>
            <person name="Wang K."/>
            <person name="Yang L."/>
            <person name="Pan H."/>
            <person name="Jiang H."/>
            <person name="Wei Q."/>
            <person name="Fang M."/>
            <person name="Yu H."/>
            <person name="Zhu C."/>
            <person name="Cai Y."/>
            <person name="He Y."/>
            <person name="Gan X."/>
            <person name="Zeng H."/>
            <person name="Yu D."/>
            <person name="Zhu Y."/>
            <person name="Jiang H."/>
            <person name="Qiu Q."/>
            <person name="Yang H."/>
            <person name="Zhang Y.E."/>
            <person name="Wang W."/>
            <person name="Zhu M."/>
            <person name="He S."/>
            <person name="Zhang G."/>
        </authorList>
    </citation>
    <scope>NUCLEOTIDE SEQUENCE</scope>
    <source>
        <strain evidence="13">Allg_001</strain>
    </source>
</reference>
<dbReference type="AlphaFoldDB" id="A0A8J7NXJ9"/>
<evidence type="ECO:0000256" key="9">
    <source>
        <dbReference type="PROSITE-ProRule" id="PRU00108"/>
    </source>
</evidence>
<feature type="compositionally biased region" description="Low complexity" evidence="11">
    <location>
        <begin position="116"/>
        <end position="125"/>
    </location>
</feature>
<evidence type="ECO:0000256" key="2">
    <source>
        <dbReference type="ARBA" id="ARBA00022606"/>
    </source>
</evidence>
<sequence>MSAYRTVIIDSEQAGGGPEESSVVSSEEDFCVLQVEGRGTPRGSGQFLGQPSMEPESQMNFVTVCGRVTGLFDSRRREQAEEEFSSLPTPYCPQNTSGSYHEEEHTPQLGTKRPRQAAASPAQQQTEGPIKLEQTEASSSDPALVIPSKVLNLTEFQPVDLKINSAYVTRRHTRYSSRAKVFPNYRAAGGGAALGDSRDGLKQDELADSGLMPPVPKKKTRTLYTTEQLEELERLFHEDHYPDGDKRKEIAAAIGVTPQRIMVWFQNRRAKWRKTEKSNLKQEKKSSASSMGVTLTSTIAVPQVSSHIALTAPPAGGGVLATVHSQPIVPRIVPQPNQSHFSGVMTTSSSPPGLMITGHRMAAEMGQATLASAGQQGAPMDYLPCIPSPPPLRRASLPLGTAFNPTNHIIPLMLDTPESSGTQGSQEGPPREGLSYSLHSESSGSNTSSLCDYNEHLGTSVKVDTQHYLHSNPGTNQLASYQLSSFPQQHSNLLPTHSLNSGQLPQYQRLPYLNTSCPPSASLAPTPPVDSNPSYLAFGAAGNTGVMTYASGGRAYFQTQGGNQILLQQGVHGGITTFQAFPWNDIYGQPSQYAPTLYQRAPYQGLAREQSLYQQAPSLMPTQRYIQVQRPAAGSAQNLFQGTQRILPAPAVYQPPRPMRAEFPAPESSECQDTPAGTKEPDSSNSKSDCDSIQQTLPEQVTSQQARGTESDTTFECDFSPIHF</sequence>
<dbReference type="GO" id="GO:0000976">
    <property type="term" value="F:transcription cis-regulatory region binding"/>
    <property type="evidence" value="ECO:0007669"/>
    <property type="project" value="TreeGrafter"/>
</dbReference>
<feature type="region of interest" description="Disordered" evidence="11">
    <location>
        <begin position="413"/>
        <end position="451"/>
    </location>
</feature>
<evidence type="ECO:0000256" key="1">
    <source>
        <dbReference type="ARBA" id="ARBA00004123"/>
    </source>
</evidence>